<dbReference type="Proteomes" id="UP000729402">
    <property type="component" value="Unassembled WGS sequence"/>
</dbReference>
<reference evidence="1" key="1">
    <citation type="journal article" date="2021" name="bioRxiv">
        <title>Whole Genome Assembly and Annotation of Northern Wild Rice, Zizania palustris L., Supports a Whole Genome Duplication in the Zizania Genus.</title>
        <authorList>
            <person name="Haas M."/>
            <person name="Kono T."/>
            <person name="Macchietto M."/>
            <person name="Millas R."/>
            <person name="McGilp L."/>
            <person name="Shao M."/>
            <person name="Duquette J."/>
            <person name="Hirsch C.N."/>
            <person name="Kimball J."/>
        </authorList>
    </citation>
    <scope>NUCLEOTIDE SEQUENCE</scope>
    <source>
        <tissue evidence="1">Fresh leaf tissue</tissue>
    </source>
</reference>
<dbReference type="AlphaFoldDB" id="A0A8J5SJN2"/>
<reference evidence="1" key="2">
    <citation type="submission" date="2021-02" db="EMBL/GenBank/DDBJ databases">
        <authorList>
            <person name="Kimball J.A."/>
            <person name="Haas M.W."/>
            <person name="Macchietto M."/>
            <person name="Kono T."/>
            <person name="Duquette J."/>
            <person name="Shao M."/>
        </authorList>
    </citation>
    <scope>NUCLEOTIDE SEQUENCE</scope>
    <source>
        <tissue evidence="1">Fresh leaf tissue</tissue>
    </source>
</reference>
<proteinExistence type="predicted"/>
<evidence type="ECO:0000313" key="1">
    <source>
        <dbReference type="EMBL" id="KAG8061555.1"/>
    </source>
</evidence>
<organism evidence="1 2">
    <name type="scientific">Zizania palustris</name>
    <name type="common">Northern wild rice</name>
    <dbReference type="NCBI Taxonomy" id="103762"/>
    <lineage>
        <taxon>Eukaryota</taxon>
        <taxon>Viridiplantae</taxon>
        <taxon>Streptophyta</taxon>
        <taxon>Embryophyta</taxon>
        <taxon>Tracheophyta</taxon>
        <taxon>Spermatophyta</taxon>
        <taxon>Magnoliopsida</taxon>
        <taxon>Liliopsida</taxon>
        <taxon>Poales</taxon>
        <taxon>Poaceae</taxon>
        <taxon>BOP clade</taxon>
        <taxon>Oryzoideae</taxon>
        <taxon>Oryzeae</taxon>
        <taxon>Zizaniinae</taxon>
        <taxon>Zizania</taxon>
    </lineage>
</organism>
<dbReference type="EMBL" id="JAAALK010000286">
    <property type="protein sequence ID" value="KAG8061555.1"/>
    <property type="molecule type" value="Genomic_DNA"/>
</dbReference>
<sequence length="102" mass="10814">MPKACWWWPVHGGIEASVGMSLLEKKMVFIADGHVSLRGGVCVLKKMVIEAAAMTCVTEEGGMLVLAFVTSGGSVQWQCIAQLNGSDKHGGCGRCDLMASQD</sequence>
<keyword evidence="2" id="KW-1185">Reference proteome</keyword>
<comment type="caution">
    <text evidence="1">The sequence shown here is derived from an EMBL/GenBank/DDBJ whole genome shotgun (WGS) entry which is preliminary data.</text>
</comment>
<gene>
    <name evidence="1" type="ORF">GUJ93_ZPchr0003g18034</name>
</gene>
<protein>
    <submittedName>
        <fullName evidence="1">Uncharacterized protein</fullName>
    </submittedName>
</protein>
<accession>A0A8J5SJN2</accession>
<evidence type="ECO:0000313" key="2">
    <source>
        <dbReference type="Proteomes" id="UP000729402"/>
    </source>
</evidence>
<name>A0A8J5SJN2_ZIZPA</name>